<dbReference type="EMBL" id="BGZK01000068">
    <property type="protein sequence ID" value="GBP15023.1"/>
    <property type="molecule type" value="Genomic_DNA"/>
</dbReference>
<name>A0A4C1TKJ4_EUMVA</name>
<reference evidence="2 3" key="1">
    <citation type="journal article" date="2019" name="Commun. Biol.">
        <title>The bagworm genome reveals a unique fibroin gene that provides high tensile strength.</title>
        <authorList>
            <person name="Kono N."/>
            <person name="Nakamura H."/>
            <person name="Ohtoshi R."/>
            <person name="Tomita M."/>
            <person name="Numata K."/>
            <person name="Arakawa K."/>
        </authorList>
    </citation>
    <scope>NUCLEOTIDE SEQUENCE [LARGE SCALE GENOMIC DNA]</scope>
</reference>
<dbReference type="OrthoDB" id="10058156at2759"/>
<dbReference type="PANTHER" id="PTHR37984">
    <property type="entry name" value="PROTEIN CBG26694"/>
    <property type="match status" value="1"/>
</dbReference>
<proteinExistence type="predicted"/>
<dbReference type="InterPro" id="IPR050951">
    <property type="entry name" value="Retrovirus_Pol_polyprotein"/>
</dbReference>
<protein>
    <recommendedName>
        <fullName evidence="4">Integrase catalytic domain-containing protein</fullName>
    </recommendedName>
</protein>
<evidence type="ECO:0000256" key="1">
    <source>
        <dbReference type="SAM" id="MobiDB-lite"/>
    </source>
</evidence>
<dbReference type="Proteomes" id="UP000299102">
    <property type="component" value="Unassembled WGS sequence"/>
</dbReference>
<accession>A0A4C1TKJ4</accession>
<sequence length="325" mass="36032">MPTPGASTAAAARKLRGASEQTRYLVVVDAHTQWIEVSTMTTTNPQSNGAAETVKTVKTFTKKAIAEDEEERTLGRILFHYTNCEHATTSVSPEMETSGRRLRGRLNALRPNTLAPCTCPQDKRQARVASTPRAACPGDMIFARDYSIAQQKWIEGRVREAVGPASYNVEPPSHVVRCHVDQILLPSKKECHRELGVQTDREAARELRLRLLASATKALVEAEASKEVTEKLTPGSSDIIDLHKRTLRSRPPMNYRKPVTHTDFRQSSSPNVGSGTRSELINRANDQLLQHENAMNIRGVSTEQDAIRHQTMETAKTNQSSSLDV</sequence>
<keyword evidence="3" id="KW-1185">Reference proteome</keyword>
<evidence type="ECO:0000313" key="3">
    <source>
        <dbReference type="Proteomes" id="UP000299102"/>
    </source>
</evidence>
<organism evidence="2 3">
    <name type="scientific">Eumeta variegata</name>
    <name type="common">Bagworm moth</name>
    <name type="synonym">Eumeta japonica</name>
    <dbReference type="NCBI Taxonomy" id="151549"/>
    <lineage>
        <taxon>Eukaryota</taxon>
        <taxon>Metazoa</taxon>
        <taxon>Ecdysozoa</taxon>
        <taxon>Arthropoda</taxon>
        <taxon>Hexapoda</taxon>
        <taxon>Insecta</taxon>
        <taxon>Pterygota</taxon>
        <taxon>Neoptera</taxon>
        <taxon>Endopterygota</taxon>
        <taxon>Lepidoptera</taxon>
        <taxon>Glossata</taxon>
        <taxon>Ditrysia</taxon>
        <taxon>Tineoidea</taxon>
        <taxon>Psychidae</taxon>
        <taxon>Oiketicinae</taxon>
        <taxon>Eumeta</taxon>
    </lineage>
</organism>
<comment type="caution">
    <text evidence="2">The sequence shown here is derived from an EMBL/GenBank/DDBJ whole genome shotgun (WGS) entry which is preliminary data.</text>
</comment>
<evidence type="ECO:0000313" key="2">
    <source>
        <dbReference type="EMBL" id="GBP15023.1"/>
    </source>
</evidence>
<gene>
    <name evidence="2" type="ORF">EVAR_6666_1</name>
</gene>
<dbReference type="PANTHER" id="PTHR37984:SF13">
    <property type="entry name" value="RIBONUCLEASE H"/>
    <property type="match status" value="1"/>
</dbReference>
<dbReference type="STRING" id="151549.A0A4C1TKJ4"/>
<feature type="region of interest" description="Disordered" evidence="1">
    <location>
        <begin position="250"/>
        <end position="277"/>
    </location>
</feature>
<feature type="compositionally biased region" description="Polar residues" evidence="1">
    <location>
        <begin position="265"/>
        <end position="277"/>
    </location>
</feature>
<dbReference type="AlphaFoldDB" id="A0A4C1TKJ4"/>
<evidence type="ECO:0008006" key="4">
    <source>
        <dbReference type="Google" id="ProtNLM"/>
    </source>
</evidence>